<sequence>MNGVMPPVAALTALSSGVLGGVFFGFSTLVMPALHRLPTPQAVTTMQQINAAAPGSLLMVPLTTSAAGSLAVAAWALTGPGVHGRAWLLVGAGAGLACFAVTAAYHVPRNDALATWNPTATHTGDLWATYLRGWTAMNHVRGALGVAAAVATTVGLARGWRG</sequence>
<evidence type="ECO:0000313" key="3">
    <source>
        <dbReference type="Proteomes" id="UP001596087"/>
    </source>
</evidence>
<dbReference type="Pfam" id="PF08592">
    <property type="entry name" value="Anthrone_oxy"/>
    <property type="match status" value="1"/>
</dbReference>
<keyword evidence="1" id="KW-0472">Membrane</keyword>
<feature type="transmembrane region" description="Helical" evidence="1">
    <location>
        <begin position="56"/>
        <end position="77"/>
    </location>
</feature>
<keyword evidence="3" id="KW-1185">Reference proteome</keyword>
<name>A0ABW0BHH7_9ACTN</name>
<keyword evidence="1" id="KW-0812">Transmembrane</keyword>
<dbReference type="RefSeq" id="WP_378589295.1">
    <property type="nucleotide sequence ID" value="NZ_JBHSKD010000008.1"/>
</dbReference>
<evidence type="ECO:0000256" key="1">
    <source>
        <dbReference type="SAM" id="Phobius"/>
    </source>
</evidence>
<gene>
    <name evidence="2" type="ORF">ACFPGP_08740</name>
</gene>
<dbReference type="InterPro" id="IPR013901">
    <property type="entry name" value="Anthrone_oxy"/>
</dbReference>
<comment type="caution">
    <text evidence="2">The sequence shown here is derived from an EMBL/GenBank/DDBJ whole genome shotgun (WGS) entry which is preliminary data.</text>
</comment>
<keyword evidence="1" id="KW-1133">Transmembrane helix</keyword>
<protein>
    <submittedName>
        <fullName evidence="2">DUF1772 domain-containing protein</fullName>
    </submittedName>
</protein>
<organism evidence="2 3">
    <name type="scientific">Nocardioides taihuensis</name>
    <dbReference type="NCBI Taxonomy" id="1835606"/>
    <lineage>
        <taxon>Bacteria</taxon>
        <taxon>Bacillati</taxon>
        <taxon>Actinomycetota</taxon>
        <taxon>Actinomycetes</taxon>
        <taxon>Propionibacteriales</taxon>
        <taxon>Nocardioidaceae</taxon>
        <taxon>Nocardioides</taxon>
    </lineage>
</organism>
<reference evidence="3" key="1">
    <citation type="journal article" date="2019" name="Int. J. Syst. Evol. Microbiol.">
        <title>The Global Catalogue of Microorganisms (GCM) 10K type strain sequencing project: providing services to taxonomists for standard genome sequencing and annotation.</title>
        <authorList>
            <consortium name="The Broad Institute Genomics Platform"/>
            <consortium name="The Broad Institute Genome Sequencing Center for Infectious Disease"/>
            <person name="Wu L."/>
            <person name="Ma J."/>
        </authorList>
    </citation>
    <scope>NUCLEOTIDE SEQUENCE [LARGE SCALE GENOMIC DNA]</scope>
    <source>
        <strain evidence="3">DFY41</strain>
    </source>
</reference>
<accession>A0ABW0BHH7</accession>
<feature type="transmembrane region" description="Helical" evidence="1">
    <location>
        <begin position="86"/>
        <end position="107"/>
    </location>
</feature>
<dbReference type="EMBL" id="JBHSKD010000008">
    <property type="protein sequence ID" value="MFC5176759.1"/>
    <property type="molecule type" value="Genomic_DNA"/>
</dbReference>
<evidence type="ECO:0000313" key="2">
    <source>
        <dbReference type="EMBL" id="MFC5176759.1"/>
    </source>
</evidence>
<proteinExistence type="predicted"/>
<dbReference type="Proteomes" id="UP001596087">
    <property type="component" value="Unassembled WGS sequence"/>
</dbReference>